<organism evidence="1 2">
    <name type="scientific">Steinernema glaseri</name>
    <dbReference type="NCBI Taxonomy" id="37863"/>
    <lineage>
        <taxon>Eukaryota</taxon>
        <taxon>Metazoa</taxon>
        <taxon>Ecdysozoa</taxon>
        <taxon>Nematoda</taxon>
        <taxon>Chromadorea</taxon>
        <taxon>Rhabditida</taxon>
        <taxon>Tylenchina</taxon>
        <taxon>Panagrolaimomorpha</taxon>
        <taxon>Strongyloidoidea</taxon>
        <taxon>Steinernematidae</taxon>
        <taxon>Steinernema</taxon>
    </lineage>
</organism>
<accession>A0A1I7YKB6</accession>
<evidence type="ECO:0000313" key="2">
    <source>
        <dbReference type="WBParaSite" id="L893_g17202.t1"/>
    </source>
</evidence>
<reference evidence="2" key="1">
    <citation type="submission" date="2016-11" db="UniProtKB">
        <authorList>
            <consortium name="WormBaseParasite"/>
        </authorList>
    </citation>
    <scope>IDENTIFICATION</scope>
</reference>
<evidence type="ECO:0000313" key="1">
    <source>
        <dbReference type="Proteomes" id="UP000095287"/>
    </source>
</evidence>
<dbReference type="Proteomes" id="UP000095287">
    <property type="component" value="Unplaced"/>
</dbReference>
<name>A0A1I7YKB6_9BILA</name>
<dbReference type="AlphaFoldDB" id="A0A1I7YKB6"/>
<protein>
    <submittedName>
        <fullName evidence="2">FBA_2 domain-containing protein</fullName>
    </submittedName>
</protein>
<dbReference type="WBParaSite" id="L893_g17202.t1">
    <property type="protein sequence ID" value="L893_g17202.t1"/>
    <property type="gene ID" value="L893_g17202"/>
</dbReference>
<sequence length="157" mass="18149">MIREVHGYSAEIEALFSRIVNWGLPQNLVIVDTRVTPRTVALIMENVARLQWGSISLDAFCPFVTKQQLTTFFSEWNKEPFQLTLKVPFANASSLSRKEISDICGFDLYVRKAKFCNFINMNENVHISVRPNEFFFLITFDGLNPCPCNPSRDYYTH</sequence>
<proteinExistence type="predicted"/>
<keyword evidence="1" id="KW-1185">Reference proteome</keyword>